<feature type="domain" description="HTH LytTR-type" evidence="2">
    <location>
        <begin position="234"/>
        <end position="340"/>
    </location>
</feature>
<name>A0ABT3DGF2_9BACI</name>
<dbReference type="PANTHER" id="PTHR43038">
    <property type="entry name" value="ATP-BINDING CASSETTE, SUB-FAMILY H, MEMBER 1"/>
    <property type="match status" value="1"/>
</dbReference>
<dbReference type="PIRSF" id="PIRSF036612">
    <property type="entry name" value="ABC_ATP_LytTR"/>
    <property type="match status" value="1"/>
</dbReference>
<dbReference type="RefSeq" id="WP_264142785.1">
    <property type="nucleotide sequence ID" value="NZ_JAOYEY010000036.1"/>
</dbReference>
<protein>
    <submittedName>
        <fullName evidence="3">LytTR family transcriptional regulator DNA-binding domain-containing protein</fullName>
    </submittedName>
</protein>
<dbReference type="GO" id="GO:0003677">
    <property type="term" value="F:DNA binding"/>
    <property type="evidence" value="ECO:0007669"/>
    <property type="project" value="UniProtKB-KW"/>
</dbReference>
<evidence type="ECO:0000259" key="2">
    <source>
        <dbReference type="PROSITE" id="PS50930"/>
    </source>
</evidence>
<dbReference type="SMART" id="SM00850">
    <property type="entry name" value="LytTR"/>
    <property type="match status" value="1"/>
</dbReference>
<dbReference type="SUPFAM" id="SSF52540">
    <property type="entry name" value="P-loop containing nucleoside triphosphate hydrolases"/>
    <property type="match status" value="1"/>
</dbReference>
<proteinExistence type="predicted"/>
<dbReference type="InterPro" id="IPR007492">
    <property type="entry name" value="LytTR_DNA-bd_dom"/>
</dbReference>
<sequence>MNILSISDLEKHEGNAVIFPSFSLTVDAGNAVAIHTNMDVQKIVMNMLLGELPILAGAIKVNDISIAASKKKYLQHIGVLSLNDGLYERLTVKEYLSFYQKLYDSKSTMEQILLTVQLEEQKNTRIGKLSFSEKKRVHLGNLLLKPVSLYVLEEPDQNTDLETKRVLNMVVQELISKDKAVVILTGNMESALTLTDNVYRLDSSGLSKIDVTAEESEQETEMEAVIQPVRFEKIPTKVNEKIVLFDPPEIDYIESSEGQSQLYIKGEIYQSMFTLNELEERLQPFGFFRCHRSYIVNLQKVREVVTWTRNSFTLILNDTSKSSVPLSKAKMAELKGMLGLK</sequence>
<dbReference type="InterPro" id="IPR027417">
    <property type="entry name" value="P-loop_NTPase"/>
</dbReference>
<dbReference type="Gene3D" id="2.40.50.1020">
    <property type="entry name" value="LytTr DNA-binding domain"/>
    <property type="match status" value="1"/>
</dbReference>
<keyword evidence="3" id="KW-0238">DNA-binding</keyword>
<feature type="domain" description="ABC transporter" evidence="1">
    <location>
        <begin position="4"/>
        <end position="228"/>
    </location>
</feature>
<dbReference type="Pfam" id="PF04397">
    <property type="entry name" value="LytTR"/>
    <property type="match status" value="1"/>
</dbReference>
<comment type="caution">
    <text evidence="3">The sequence shown here is derived from an EMBL/GenBank/DDBJ whole genome shotgun (WGS) entry which is preliminary data.</text>
</comment>
<evidence type="ECO:0000313" key="3">
    <source>
        <dbReference type="EMBL" id="MCV9886139.1"/>
    </source>
</evidence>
<dbReference type="PROSITE" id="PS50893">
    <property type="entry name" value="ABC_TRANSPORTER_2"/>
    <property type="match status" value="1"/>
</dbReference>
<dbReference type="Proteomes" id="UP001526147">
    <property type="component" value="Unassembled WGS sequence"/>
</dbReference>
<dbReference type="PANTHER" id="PTHR43038:SF3">
    <property type="entry name" value="ABC TRANSPORTER G FAMILY MEMBER 20 ISOFORM X1"/>
    <property type="match status" value="1"/>
</dbReference>
<accession>A0ABT3DGF2</accession>
<evidence type="ECO:0000313" key="4">
    <source>
        <dbReference type="Proteomes" id="UP001526147"/>
    </source>
</evidence>
<dbReference type="Pfam" id="PF00005">
    <property type="entry name" value="ABC_tran"/>
    <property type="match status" value="1"/>
</dbReference>
<keyword evidence="4" id="KW-1185">Reference proteome</keyword>
<dbReference type="Gene3D" id="3.40.50.300">
    <property type="entry name" value="P-loop containing nucleotide triphosphate hydrolases"/>
    <property type="match status" value="1"/>
</dbReference>
<dbReference type="PROSITE" id="PS50930">
    <property type="entry name" value="HTH_LYTTR"/>
    <property type="match status" value="1"/>
</dbReference>
<dbReference type="InterPro" id="IPR012046">
    <property type="entry name" value="LytTR_ABC"/>
</dbReference>
<organism evidence="3 4">
    <name type="scientific">Metabacillus halosaccharovorans</name>
    <dbReference type="NCBI Taxonomy" id="930124"/>
    <lineage>
        <taxon>Bacteria</taxon>
        <taxon>Bacillati</taxon>
        <taxon>Bacillota</taxon>
        <taxon>Bacilli</taxon>
        <taxon>Bacillales</taxon>
        <taxon>Bacillaceae</taxon>
        <taxon>Metabacillus</taxon>
    </lineage>
</organism>
<dbReference type="InterPro" id="IPR003439">
    <property type="entry name" value="ABC_transporter-like_ATP-bd"/>
</dbReference>
<dbReference type="EMBL" id="JAOYEY010000036">
    <property type="protein sequence ID" value="MCV9886139.1"/>
    <property type="molecule type" value="Genomic_DNA"/>
</dbReference>
<reference evidence="3 4" key="1">
    <citation type="submission" date="2022-10" db="EMBL/GenBank/DDBJ databases">
        <title>Draft genome assembly of moderately radiation resistant bacterium Metabacillus halosaccharovorans.</title>
        <authorList>
            <person name="Pal S."/>
            <person name="Gopinathan A."/>
        </authorList>
    </citation>
    <scope>NUCLEOTIDE SEQUENCE [LARGE SCALE GENOMIC DNA]</scope>
    <source>
        <strain evidence="3 4">VITHBRA001</strain>
    </source>
</reference>
<evidence type="ECO:0000259" key="1">
    <source>
        <dbReference type="PROSITE" id="PS50893"/>
    </source>
</evidence>
<gene>
    <name evidence="3" type="ORF">OIH86_10765</name>
</gene>